<evidence type="ECO:0000256" key="9">
    <source>
        <dbReference type="PROSITE-ProRule" id="PRU00958"/>
    </source>
</evidence>
<dbReference type="FunFam" id="3.40.50.150:FF:000051">
    <property type="entry name" value="tRNA (guanine(26)-N(2))-dimethyltransferase"/>
    <property type="match status" value="1"/>
</dbReference>
<keyword evidence="4 9" id="KW-0949">S-adenosyl-L-methionine</keyword>
<dbReference type="InterPro" id="IPR042296">
    <property type="entry name" value="tRNA_met_Trm1_C"/>
</dbReference>
<evidence type="ECO:0000256" key="2">
    <source>
        <dbReference type="ARBA" id="ARBA00022603"/>
    </source>
</evidence>
<evidence type="ECO:0000313" key="11">
    <source>
        <dbReference type="EMBL" id="CDR36738.1"/>
    </source>
</evidence>
<dbReference type="PROSITE" id="PS51626">
    <property type="entry name" value="SAM_MT_TRM1"/>
    <property type="match status" value="1"/>
</dbReference>
<keyword evidence="1 9" id="KW-0820">tRNA-binding</keyword>
<reference evidence="11" key="1">
    <citation type="journal article" date="2014" name="Genome Announc.">
        <title>Genome sequence of the yeast Cyberlindnera fabianii (Hansenula fabianii).</title>
        <authorList>
            <person name="Freel K.C."/>
            <person name="Sarilar V."/>
            <person name="Neuveglise C."/>
            <person name="Devillers H."/>
            <person name="Friedrich A."/>
            <person name="Schacherer J."/>
        </authorList>
    </citation>
    <scope>NUCLEOTIDE SEQUENCE</scope>
    <source>
        <strain evidence="11">YJS4271</strain>
    </source>
</reference>
<name>A0A061AGP9_CYBFA</name>
<evidence type="ECO:0000256" key="8">
    <source>
        <dbReference type="ARBA" id="ARBA00051897"/>
    </source>
</evidence>
<evidence type="ECO:0000256" key="6">
    <source>
        <dbReference type="ARBA" id="ARBA00022884"/>
    </source>
</evidence>
<comment type="catalytic activity">
    <reaction evidence="8 9">
        <text>guanosine(26) in tRNA + 2 S-adenosyl-L-methionine = N(2)-dimethylguanosine(26) in tRNA + 2 S-adenosyl-L-homocysteine + 2 H(+)</text>
        <dbReference type="Rhea" id="RHEA:43140"/>
        <dbReference type="Rhea" id="RHEA-COMP:10359"/>
        <dbReference type="Rhea" id="RHEA-COMP:10360"/>
        <dbReference type="ChEBI" id="CHEBI:15378"/>
        <dbReference type="ChEBI" id="CHEBI:57856"/>
        <dbReference type="ChEBI" id="CHEBI:59789"/>
        <dbReference type="ChEBI" id="CHEBI:74269"/>
        <dbReference type="ChEBI" id="CHEBI:74513"/>
        <dbReference type="EC" id="2.1.1.216"/>
    </reaction>
</comment>
<dbReference type="GO" id="GO:0000049">
    <property type="term" value="F:tRNA binding"/>
    <property type="evidence" value="ECO:0007669"/>
    <property type="project" value="UniProtKB-UniRule"/>
</dbReference>
<dbReference type="PANTHER" id="PTHR10631:SF3">
    <property type="entry name" value="TRNA (GUANINE(26)-N(2))-DIMETHYLTRANSFERASE"/>
    <property type="match status" value="1"/>
</dbReference>
<protein>
    <recommendedName>
        <fullName evidence="7 9">tRNA (guanine(26)-N(2))-dimethyltransferase</fullName>
        <ecNumber evidence="7 9">2.1.1.216</ecNumber>
    </recommendedName>
</protein>
<keyword evidence="2 9" id="KW-0489">Methyltransferase</keyword>
<dbReference type="AlphaFoldDB" id="A0A061AGP9"/>
<keyword evidence="6 9" id="KW-0694">RNA-binding</keyword>
<dbReference type="Gene3D" id="3.40.50.150">
    <property type="entry name" value="Vaccinia Virus protein VP39"/>
    <property type="match status" value="1"/>
</dbReference>
<evidence type="ECO:0000256" key="10">
    <source>
        <dbReference type="SAM" id="MobiDB-lite"/>
    </source>
</evidence>
<dbReference type="OrthoDB" id="6349953at2759"/>
<dbReference type="CDD" id="cd02440">
    <property type="entry name" value="AdoMet_MTases"/>
    <property type="match status" value="1"/>
</dbReference>
<dbReference type="Pfam" id="PF02005">
    <property type="entry name" value="TRM"/>
    <property type="match status" value="1"/>
</dbReference>
<organism evidence="11">
    <name type="scientific">Cyberlindnera fabianii</name>
    <name type="common">Yeast</name>
    <name type="synonym">Hansenula fabianii</name>
    <dbReference type="NCBI Taxonomy" id="36022"/>
    <lineage>
        <taxon>Eukaryota</taxon>
        <taxon>Fungi</taxon>
        <taxon>Dikarya</taxon>
        <taxon>Ascomycota</taxon>
        <taxon>Saccharomycotina</taxon>
        <taxon>Saccharomycetes</taxon>
        <taxon>Phaffomycetales</taxon>
        <taxon>Phaffomycetaceae</taxon>
        <taxon>Cyberlindnera</taxon>
    </lineage>
</organism>
<accession>A0A061AGP9</accession>
<comment type="similarity">
    <text evidence="9">Belongs to the class I-like SAM-binding methyltransferase superfamily. Trm1 family.</text>
</comment>
<evidence type="ECO:0000256" key="4">
    <source>
        <dbReference type="ARBA" id="ARBA00022691"/>
    </source>
</evidence>
<sequence>MSRALSVFRRLIRLRKMSTPPPSVSEATTTTTIDNSEFNPVTEGSATILFPKAEDVFYNPIQQFNRDLSTLSIRAWSEIYGEQLIKKRKHDQDEPDNQRPYISILEALSATGLRAVRYAKEIPRVQRVVANDFLAEAVKSIERNAKYNGVENIVVPNKGDANAYMHQSKADGKLFNVIDLDPYGTASPFIDAAIQSVSNDGLLLVTCTDLAVLAGGGYPEKCFALYGGSPLINHDAAHEAALRLVLGMISNSAAKYKKTIEPLMCLSIDFYVRLFIRVKTSPAKVKELGSKMSTQYMCSGCGAIQDQPLGKVTVRENGTKKFGLAQAPQNLGPLCSYCGFVNHVAGPMYNGKLHNKDFISKVLELNKDASDEIYKTRKRIEGMLTLAQNELDDAQFYFKPERVSSIIKCQVPPLKVLIAGLGNLGYDASLTHAIPSAIKTNAPWGEIWGLLKEYVKQRCPEHKMDKLSETTAGYRILTNENVKCEKEVSFELNEMSAKVEKLRKLKITRYQENPQKNWGPKAKPQ</sequence>
<proteinExistence type="inferred from homology"/>
<keyword evidence="5 9" id="KW-0819">tRNA processing</keyword>
<dbReference type="PhylomeDB" id="A0A061AGP9"/>
<feature type="compositionally biased region" description="Polar residues" evidence="10">
    <location>
        <begin position="25"/>
        <end position="38"/>
    </location>
</feature>
<evidence type="ECO:0000256" key="3">
    <source>
        <dbReference type="ARBA" id="ARBA00022679"/>
    </source>
</evidence>
<dbReference type="VEuPathDB" id="FungiDB:BON22_0661"/>
<dbReference type="PANTHER" id="PTHR10631">
    <property type="entry name" value="N 2 ,N 2 -DIMETHYLGUANOSINE TRNA METHYLTRANSFERASE"/>
    <property type="match status" value="1"/>
</dbReference>
<dbReference type="InterPro" id="IPR029063">
    <property type="entry name" value="SAM-dependent_MTases_sf"/>
</dbReference>
<dbReference type="EC" id="2.1.1.216" evidence="7 9"/>
<gene>
    <name evidence="11" type="ORF">CYFA0S_01e04038g</name>
</gene>
<dbReference type="GO" id="GO:0005634">
    <property type="term" value="C:nucleus"/>
    <property type="evidence" value="ECO:0007669"/>
    <property type="project" value="TreeGrafter"/>
</dbReference>
<dbReference type="NCBIfam" id="TIGR00308">
    <property type="entry name" value="TRM1"/>
    <property type="match status" value="1"/>
</dbReference>
<evidence type="ECO:0000256" key="5">
    <source>
        <dbReference type="ARBA" id="ARBA00022694"/>
    </source>
</evidence>
<feature type="region of interest" description="Disordered" evidence="10">
    <location>
        <begin position="19"/>
        <end position="38"/>
    </location>
</feature>
<evidence type="ECO:0000256" key="7">
    <source>
        <dbReference type="ARBA" id="ARBA00039099"/>
    </source>
</evidence>
<dbReference type="SUPFAM" id="SSF53335">
    <property type="entry name" value="S-adenosyl-L-methionine-dependent methyltransferases"/>
    <property type="match status" value="1"/>
</dbReference>
<dbReference type="GO" id="GO:0160104">
    <property type="term" value="F:tRNA (guanine(26)-N2)-dimethyltransferase activity"/>
    <property type="evidence" value="ECO:0007669"/>
    <property type="project" value="UniProtKB-UniRule"/>
</dbReference>
<dbReference type="Gene3D" id="3.30.56.70">
    <property type="entry name" value="N2,N2-dimethylguanosine tRNA methyltransferase, C-terminal domain"/>
    <property type="match status" value="1"/>
</dbReference>
<dbReference type="FunFam" id="3.30.56.70:FF:000001">
    <property type="entry name" value="tRNA (guanine(26)-N(2))-dimethyltransferase"/>
    <property type="match status" value="1"/>
</dbReference>
<keyword evidence="3 9" id="KW-0808">Transferase</keyword>
<dbReference type="InterPro" id="IPR002905">
    <property type="entry name" value="Trm1"/>
</dbReference>
<dbReference type="GO" id="GO:0002940">
    <property type="term" value="P:tRNA N2-guanine methylation"/>
    <property type="evidence" value="ECO:0007669"/>
    <property type="project" value="TreeGrafter"/>
</dbReference>
<evidence type="ECO:0000256" key="1">
    <source>
        <dbReference type="ARBA" id="ARBA00022555"/>
    </source>
</evidence>
<dbReference type="EMBL" id="LK052886">
    <property type="protein sequence ID" value="CDR36738.1"/>
    <property type="molecule type" value="Genomic_DNA"/>
</dbReference>